<gene>
    <name evidence="1" type="ORF">MW046_03685</name>
</gene>
<dbReference type="AlphaFoldDB" id="A0A8U0A3E2"/>
<dbReference type="Proteomes" id="UP000831768">
    <property type="component" value="Chromosome"/>
</dbReference>
<evidence type="ECO:0000313" key="2">
    <source>
        <dbReference type="Proteomes" id="UP000831768"/>
    </source>
</evidence>
<reference evidence="1" key="1">
    <citation type="submission" date="2022-04" db="EMBL/GenBank/DDBJ databases">
        <title>Halocatena sp. nov., isolated from a salt lake.</title>
        <authorList>
            <person name="Cui H.-L."/>
        </authorList>
    </citation>
    <scope>NUCLEOTIDE SEQUENCE</scope>
    <source>
        <strain evidence="1">AD-1</strain>
    </source>
</reference>
<proteinExistence type="predicted"/>
<evidence type="ECO:0000313" key="1">
    <source>
        <dbReference type="EMBL" id="UPM43554.1"/>
    </source>
</evidence>
<keyword evidence="2" id="KW-1185">Reference proteome</keyword>
<accession>A0A8U0A3E2</accession>
<protein>
    <submittedName>
        <fullName evidence="1">Uncharacterized protein</fullName>
    </submittedName>
</protein>
<organism evidence="1 2">
    <name type="scientific">Halocatena salina</name>
    <dbReference type="NCBI Taxonomy" id="2934340"/>
    <lineage>
        <taxon>Archaea</taxon>
        <taxon>Methanobacteriati</taxon>
        <taxon>Methanobacteriota</taxon>
        <taxon>Stenosarchaea group</taxon>
        <taxon>Halobacteria</taxon>
        <taxon>Halobacteriales</taxon>
        <taxon>Natronomonadaceae</taxon>
        <taxon>Halocatena</taxon>
    </lineage>
</organism>
<dbReference type="GeneID" id="71927118"/>
<dbReference type="RefSeq" id="WP_247994217.1">
    <property type="nucleotide sequence ID" value="NZ_CP096019.1"/>
</dbReference>
<sequence>MQTKRSIGLDQCIAPVMRRVTNRWSTGKSGGGYVYRCGECTCGPDCDCGGDCGGNCTC</sequence>
<dbReference type="EMBL" id="CP096019">
    <property type="protein sequence ID" value="UPM43554.1"/>
    <property type="molecule type" value="Genomic_DNA"/>
</dbReference>
<name>A0A8U0A3E2_9EURY</name>
<dbReference type="KEGG" id="haad:MW046_03685"/>